<dbReference type="AlphaFoldDB" id="A0A919D9I8"/>
<feature type="compositionally biased region" description="Low complexity" evidence="1">
    <location>
        <begin position="331"/>
        <end position="356"/>
    </location>
</feature>
<sequence length="562" mass="59807">MFTAADLIDALHRRSRLRLRRGAERPPGEFPPGWATWLASLAERPGRVVGALAQDIVDVLAQRPLARPPRADQALTRWQAFNALWRQQWHPPAPDERRLRRVAVALTAAWHLALALLLVWLLIFQYLGMPPEPASAGEQVVRVEYIGRGAREGGGGPQAARAAQSPARQPEAGRERTPEATATPMPQARIEAPAVDAPVPDIPQRDVPEPQIRPAEAEQPVTVSEPTPSAPTVFTLPPTRRRPEPVRTPELAAPDVPLRAAEVAEPVQPVRRTPPQPELGAPELRAREPRIAEREVPAPLPQLPARAVPQPVVRAPDLQARTLELRARAVPAPARGVASAAPATAAPAAPGTGASPSPAPAQGREAGASATPAPATGPGTARPTADAGSGDRRAPPGGTTAGPRADDWGDSTRNRPGGRPGQGGLYDDQGRVRLADAPGSSSARPPPGAVEEIRDLDRAGTWLKRKPTDYEPTAFDRYWVPHETLLAEWVRRGVQTVSIPIPGTSRKIVCVVSVLQLGGGCGLRNPNANEQPATARPPPDIPFKPHLQEDNGSVRPGRPPGG</sequence>
<evidence type="ECO:0000313" key="4">
    <source>
        <dbReference type="Proteomes" id="UP000636453"/>
    </source>
</evidence>
<reference evidence="3" key="2">
    <citation type="submission" date="2020-09" db="EMBL/GenBank/DDBJ databases">
        <authorList>
            <person name="Sun Q."/>
            <person name="Kim S."/>
        </authorList>
    </citation>
    <scope>NUCLEOTIDE SEQUENCE</scope>
    <source>
        <strain evidence="3">KCTC 32020</strain>
    </source>
</reference>
<keyword evidence="2" id="KW-1133">Transmembrane helix</keyword>
<feature type="transmembrane region" description="Helical" evidence="2">
    <location>
        <begin position="102"/>
        <end position="123"/>
    </location>
</feature>
<gene>
    <name evidence="3" type="ORF">GCM10007167_03890</name>
</gene>
<feature type="compositionally biased region" description="Basic and acidic residues" evidence="1">
    <location>
        <begin position="284"/>
        <end position="296"/>
    </location>
</feature>
<feature type="region of interest" description="Disordered" evidence="1">
    <location>
        <begin position="331"/>
        <end position="449"/>
    </location>
</feature>
<feature type="compositionally biased region" description="Polar residues" evidence="1">
    <location>
        <begin position="221"/>
        <end position="232"/>
    </location>
</feature>
<keyword evidence="2" id="KW-0472">Membrane</keyword>
<reference evidence="3" key="1">
    <citation type="journal article" date="2014" name="Int. J. Syst. Evol. Microbiol.">
        <title>Complete genome sequence of Corynebacterium casei LMG S-19264T (=DSM 44701T), isolated from a smear-ripened cheese.</title>
        <authorList>
            <consortium name="US DOE Joint Genome Institute (JGI-PGF)"/>
            <person name="Walter F."/>
            <person name="Albersmeier A."/>
            <person name="Kalinowski J."/>
            <person name="Ruckert C."/>
        </authorList>
    </citation>
    <scope>NUCLEOTIDE SEQUENCE</scope>
    <source>
        <strain evidence="3">KCTC 32020</strain>
    </source>
</reference>
<name>A0A919D9I8_9GAMM</name>
<keyword evidence="4" id="KW-1185">Reference proteome</keyword>
<evidence type="ECO:0000256" key="1">
    <source>
        <dbReference type="SAM" id="MobiDB-lite"/>
    </source>
</evidence>
<feature type="compositionally biased region" description="Low complexity" evidence="1">
    <location>
        <begin position="366"/>
        <end position="388"/>
    </location>
</feature>
<protein>
    <recommendedName>
        <fullName evidence="5">Transmembrane repetitive protein</fullName>
    </recommendedName>
</protein>
<feature type="compositionally biased region" description="Low complexity" evidence="1">
    <location>
        <begin position="158"/>
        <end position="170"/>
    </location>
</feature>
<feature type="compositionally biased region" description="Basic and acidic residues" evidence="1">
    <location>
        <begin position="404"/>
        <end position="413"/>
    </location>
</feature>
<evidence type="ECO:0000256" key="2">
    <source>
        <dbReference type="SAM" id="Phobius"/>
    </source>
</evidence>
<dbReference type="Proteomes" id="UP000636453">
    <property type="component" value="Unassembled WGS sequence"/>
</dbReference>
<feature type="region of interest" description="Disordered" evidence="1">
    <location>
        <begin position="151"/>
        <end position="298"/>
    </location>
</feature>
<feature type="region of interest" description="Disordered" evidence="1">
    <location>
        <begin position="525"/>
        <end position="562"/>
    </location>
</feature>
<evidence type="ECO:0000313" key="3">
    <source>
        <dbReference type="EMBL" id="GHE26045.1"/>
    </source>
</evidence>
<dbReference type="EMBL" id="BNCF01000001">
    <property type="protein sequence ID" value="GHE26045.1"/>
    <property type="molecule type" value="Genomic_DNA"/>
</dbReference>
<accession>A0A919D9I8</accession>
<comment type="caution">
    <text evidence="3">The sequence shown here is derived from an EMBL/GenBank/DDBJ whole genome shotgun (WGS) entry which is preliminary data.</text>
</comment>
<proteinExistence type="predicted"/>
<evidence type="ECO:0008006" key="5">
    <source>
        <dbReference type="Google" id="ProtNLM"/>
    </source>
</evidence>
<organism evidence="3 4">
    <name type="scientific">Vulcaniibacterium thermophilum</name>
    <dbReference type="NCBI Taxonomy" id="1169913"/>
    <lineage>
        <taxon>Bacteria</taxon>
        <taxon>Pseudomonadati</taxon>
        <taxon>Pseudomonadota</taxon>
        <taxon>Gammaproteobacteria</taxon>
        <taxon>Lysobacterales</taxon>
        <taxon>Lysobacteraceae</taxon>
        <taxon>Vulcaniibacterium</taxon>
    </lineage>
</organism>
<dbReference type="RefSeq" id="WP_189766591.1">
    <property type="nucleotide sequence ID" value="NZ_BNCF01000001.1"/>
</dbReference>
<keyword evidence="2" id="KW-0812">Transmembrane</keyword>